<dbReference type="RefSeq" id="WP_136460237.1">
    <property type="nucleotide sequence ID" value="NZ_SRSF01000009.1"/>
</dbReference>
<dbReference type="Pfam" id="PF13573">
    <property type="entry name" value="SprB"/>
    <property type="match status" value="1"/>
</dbReference>
<evidence type="ECO:0000256" key="1">
    <source>
        <dbReference type="SAM" id="SignalP"/>
    </source>
</evidence>
<gene>
    <name evidence="3" type="ORF">E4021_15235</name>
</gene>
<dbReference type="AlphaFoldDB" id="A0A4S4NAQ6"/>
<dbReference type="InterPro" id="IPR025667">
    <property type="entry name" value="SprB_repeat"/>
</dbReference>
<accession>A0A4S4NAQ6</accession>
<dbReference type="Pfam" id="PF24312">
    <property type="entry name" value="Ig-like_POM152"/>
    <property type="match status" value="1"/>
</dbReference>
<evidence type="ECO:0000313" key="3">
    <source>
        <dbReference type="EMBL" id="THH36434.1"/>
    </source>
</evidence>
<dbReference type="InterPro" id="IPR038081">
    <property type="entry name" value="CalX-like_sf"/>
</dbReference>
<dbReference type="EMBL" id="SRSF01000009">
    <property type="protein sequence ID" value="THH36434.1"/>
    <property type="molecule type" value="Genomic_DNA"/>
</dbReference>
<feature type="signal peptide" evidence="1">
    <location>
        <begin position="1"/>
        <end position="20"/>
    </location>
</feature>
<dbReference type="Gene3D" id="2.60.40.2030">
    <property type="match status" value="1"/>
</dbReference>
<feature type="chain" id="PRO_5020910399" description="Nucleoporin POM152 Ig-like domain-containing protein" evidence="1">
    <location>
        <begin position="21"/>
        <end position="890"/>
    </location>
</feature>
<name>A0A4S4NAQ6_9BACT</name>
<keyword evidence="1" id="KW-0732">Signal</keyword>
<sequence length="890" mass="96684">MGLRFFFFTALCWAAAGLLAQSAAPSIQVDPNYDAERLVREVFANDRCQTIFNIRQIGTNPSGIGYFSGSEDVVGFNRGIILSTGKVKDAVGPNKATNTGSKLSGPTPDPDLDLIANQGVFDHSGLEFDFVPLESEVTFRYVFASEEYCEFVGAAFNDIFGFFISGPGFNGPYSNGAENVALIPGTRRPVSINNVNYQVNKQYYLDNESVKTRQEANCGGGTTNGPRFQSIEYDGQTVILTATLKLQVCETYHIRLLVADVNDSDLDSAVFLEAGSFDLGASASLEDKNGGERAPIIAYEGCTPATMRVMRGPDSDIDRDQNVNYRVTKGSVASDSLDFSAGSGTVTIPAGATFAEVPIRAFADTLKEGDEFAWITLDVPCACFSDSVQLIIREPDTLKLGLGDPFQYCPTVGKRLTADVSGGVPPYSYDWSFGSTEAEPEYSGSLSDTISLRVTDACGMSQYREVATQASDPPNVKLPANELIACWGEVEQIPVELTGTGPFTLTYRLEGRSPRTVVLPDSTTTLWPVTEGGTYQVIRVDDAACGTDVNEITEVQLFKPVMDADYTDPTCFGVDNGTVTMNHLRTAGPYNYRINGAPVPGPTVDDLTAGTYLLEVTDSAGCQDTLSIDLFSPEPLQPVSYTCRDLRVPPLRLRASGGQPPYTYSVDGQTYSADIWSSLVGGQTYDLIIRDANGCELEQNQLFFPQASRQTVQIPGIFSQDVGGSVQIQPNYLVPANQIATYSWQPAELFDCATCPNPTVTTPYSQRVKLTVRDIFGCVDSVATNIAVDDSSPLYVPNAFSPDGDGTNDYMAVFASSDLVTEIVSFTIYTRWGELVFSDMEFPPNSARRGWDGQFRNRPASSGTYVWVAEYRLFDGEMRRSMGTTTLLAR</sequence>
<keyword evidence="4" id="KW-1185">Reference proteome</keyword>
<dbReference type="InterPro" id="IPR056541">
    <property type="entry name" value="Ig-like_POM152"/>
</dbReference>
<dbReference type="OrthoDB" id="9765926at2"/>
<comment type="caution">
    <text evidence="3">The sequence shown here is derived from an EMBL/GenBank/DDBJ whole genome shotgun (WGS) entry which is preliminary data.</text>
</comment>
<dbReference type="Proteomes" id="UP000308528">
    <property type="component" value="Unassembled WGS sequence"/>
</dbReference>
<evidence type="ECO:0000259" key="2">
    <source>
        <dbReference type="Pfam" id="PF24312"/>
    </source>
</evidence>
<reference evidence="3 4" key="1">
    <citation type="submission" date="2019-04" db="EMBL/GenBank/DDBJ databases">
        <title>Lewinella litorea sp. nov., isolated from a marine sand.</title>
        <authorList>
            <person name="Yoon J.-H."/>
        </authorList>
    </citation>
    <scope>NUCLEOTIDE SEQUENCE [LARGE SCALE GENOMIC DNA]</scope>
    <source>
        <strain evidence="3 4">HSMS-39</strain>
    </source>
</reference>
<dbReference type="Pfam" id="PF13585">
    <property type="entry name" value="CHU_C"/>
    <property type="match status" value="1"/>
</dbReference>
<evidence type="ECO:0000313" key="4">
    <source>
        <dbReference type="Proteomes" id="UP000308528"/>
    </source>
</evidence>
<protein>
    <recommendedName>
        <fullName evidence="2">Nucleoporin POM152 Ig-like domain-containing protein</fullName>
    </recommendedName>
</protein>
<proteinExistence type="predicted"/>
<feature type="domain" description="Nucleoporin POM152 Ig-like" evidence="2">
    <location>
        <begin position="482"/>
        <end position="551"/>
    </location>
</feature>
<dbReference type="NCBIfam" id="NF038133">
    <property type="entry name" value="choice_anch_L"/>
    <property type="match status" value="1"/>
</dbReference>
<organism evidence="3 4">
    <name type="scientific">Neolewinella litorea</name>
    <dbReference type="NCBI Taxonomy" id="2562452"/>
    <lineage>
        <taxon>Bacteria</taxon>
        <taxon>Pseudomonadati</taxon>
        <taxon>Bacteroidota</taxon>
        <taxon>Saprospiria</taxon>
        <taxon>Saprospirales</taxon>
        <taxon>Lewinellaceae</taxon>
        <taxon>Neolewinella</taxon>
    </lineage>
</organism>
<dbReference type="InterPro" id="IPR049804">
    <property type="entry name" value="Choice_anch_L"/>
</dbReference>
<dbReference type="SUPFAM" id="SSF141072">
    <property type="entry name" value="CalX-like"/>
    <property type="match status" value="1"/>
</dbReference>